<dbReference type="PRINTS" id="PR01415">
    <property type="entry name" value="ANKYRIN"/>
</dbReference>
<feature type="domain" description="SAM" evidence="11">
    <location>
        <begin position="596"/>
        <end position="660"/>
    </location>
</feature>
<feature type="compositionally biased region" description="Basic and acidic residues" evidence="9">
    <location>
        <begin position="1357"/>
        <end position="1370"/>
    </location>
</feature>
<dbReference type="Pfam" id="PF00023">
    <property type="entry name" value="Ank"/>
    <property type="match status" value="1"/>
</dbReference>
<feature type="compositionally biased region" description="Low complexity" evidence="9">
    <location>
        <begin position="1012"/>
        <end position="1026"/>
    </location>
</feature>
<feature type="region of interest" description="Disordered" evidence="9">
    <location>
        <begin position="844"/>
        <end position="903"/>
    </location>
</feature>
<feature type="repeat" description="ANK" evidence="7">
    <location>
        <begin position="114"/>
        <end position="146"/>
    </location>
</feature>
<feature type="compositionally biased region" description="Pro residues" evidence="9">
    <location>
        <begin position="1528"/>
        <end position="1537"/>
    </location>
</feature>
<dbReference type="SUPFAM" id="SSF48403">
    <property type="entry name" value="Ankyrin repeat"/>
    <property type="match status" value="1"/>
</dbReference>
<keyword evidence="5" id="KW-0677">Repeat</keyword>
<dbReference type="Proteomes" id="UP001318040">
    <property type="component" value="Chromosome 26"/>
</dbReference>
<feature type="repeat" description="ANK" evidence="7">
    <location>
        <begin position="48"/>
        <end position="80"/>
    </location>
</feature>
<feature type="compositionally biased region" description="Low complexity" evidence="9">
    <location>
        <begin position="705"/>
        <end position="716"/>
    </location>
</feature>
<dbReference type="PROSITE" id="PS50297">
    <property type="entry name" value="ANK_REP_REGION"/>
    <property type="match status" value="5"/>
</dbReference>
<dbReference type="PROSITE" id="PS50105">
    <property type="entry name" value="SAM_DOMAIN"/>
    <property type="match status" value="2"/>
</dbReference>
<dbReference type="SUPFAM" id="SSF47769">
    <property type="entry name" value="SAM/Pointed domain"/>
    <property type="match status" value="2"/>
</dbReference>
<dbReference type="InterPro" id="IPR002110">
    <property type="entry name" value="Ankyrin_rpt"/>
</dbReference>
<feature type="compositionally biased region" description="Low complexity" evidence="9">
    <location>
        <begin position="1696"/>
        <end position="1707"/>
    </location>
</feature>
<dbReference type="InterPro" id="IPR033635">
    <property type="entry name" value="ANKS1/Caskin"/>
</dbReference>
<dbReference type="SUPFAM" id="SSF50044">
    <property type="entry name" value="SH3-domain"/>
    <property type="match status" value="1"/>
</dbReference>
<feature type="region of interest" description="Disordered" evidence="9">
    <location>
        <begin position="1075"/>
        <end position="1154"/>
    </location>
</feature>
<dbReference type="Pfam" id="PF16632">
    <property type="entry name" value="Caskin-tail"/>
    <property type="match status" value="1"/>
</dbReference>
<sequence>MGKDQELVQAVKNEDIATVQRLLNRSKAGRAKLLGTTKKPNVNFQDTDGFSALHHAALMGNSELISLLLDAQAAVDLRDNKGMRALHLAAWQGKAEPSLLLLRAGASVNAQSEEGEIPLHLSAQHGHHQVSEMLLQHQSNACIVNSANKTPLDMACEFGRVKVAQLLLSSNMCSALLEGKSSDITEPNSTTPLHLAAKNGHKDIIRLLLNAGIDINRQTRSGTALHEASLYGKTEVVRLLIDAGVNVHIRNTYNQTALDIVNQFTGSQASKEIKHMLREASAVLQVRAVKDFSNVYDPESLTVKAGDTITVVGQHLDGRWKGVVQEARGSDRVGFFPPTIAEVINRRTAHVSPMKCRHPPQPVAVGAGNHGNPKSPSIPCCVANGNTAVRPGSPSIQRVADGGGSAQPSPSSSEDIWVLRRPLSGDRRSSGSTGSAVSVRSSGSGQSMGSANGPPPPLSGPAEGSKCAWIAEGCLLGVSQPSPLLSPAVNEHGEPSSGRAHGAGGVPVCEQPQGDLTKRPHHVLEGKDAEAIFQWLSDFQLQQYASNFISAGYDVPTISRMTPEDLTAIGVTKPGHRKKISVEIGKLSIPEWLPDYKPAELGEWLSMIGLSQYQRLLVESGYDSVEFITDITWEDLQEIGITKLGHQKKLMLAVRKLLELQRAERAASGDANSPERRPPRRVRLASASQDSGESQDGRSGRAGGARRASSPRVGRSGTEGALPEDPPSSPSSSSATLPGGKSTGMQGKPRSCGGGGGGGGGGASPYKAFTPPQTPTRSRPASPLVRAATGGAQLGLCSPERPQTPPPASGAAAPRLQSQRSLPQSPTRKGFAYVPAQHLEGGVALVATGRLAQPQPQPPPPPPLPPPPGAQALPLLRLPAQGAEEELGGAEGGWRAGVAEPSDQLLGEQQAHCLDLATAALHQQQQRVSRSQSARAGQCGGGGGGGVGIGVGGVGGGTVDRNVNRSQSFAVRPKKKGPPPPPPKRYSSAITSTQFGDAFDRDRAAEAVAMIAPRGEADGPAAAAADASEDSGIETASAGSVRSIAAKLEMTSLGGRGRGLRPGLLQKPLRVDKPSPAAAAASAMPPVAIARPLVARDGGSDAEQQQQQQQQRHRAKAVSVRRERSGDRPPPYETATLPRVSRLSSRSSVDSEDTLSLMHAIKPLPTASLSIDEPNNHVVAAAGVVGTAAATVAPSPSDGGGSRKRTLSDSRSHSLKETSPIKEALQQQQHKDEAKSDTEEEETAVAASLGGPAALAERSPASSQNSSSECIPFAEEGNLTIKQRPKPKPSEDDDDDAAAAAAAAGDGDGDGSAAFAETERGAPPPAVGGQAEELAAGSPDSESECAGLPEFYLIESDTVKRRPKSKDQREQPQQQQQQLLRARKSSSGGGEVVERALADCAVDRSAMSGGKPARQRPYTIAEAGAGAEAATTTTPPPPHMSGARTDSALASHAAAAAGSPVARAADLLGAAGAEAGRHGAEAGGGRPPKPPLSPKPALASHALKRLGPPAPPKKTLLLASPEFRRKGVPPPVAPKPPLALRAGVTGWSAGTHQSVPAGQQQQPQQQQQQQPQQQQKQQQQQQEQQQPSSASGGTGASPSPNKPPLSSSSSPPSAASSPARAGQAVPSAAAPRSPPAAAETPPPRAPAKPAREGEAAAADAKAGRAAEVGAEPGKSGARATADDGARARMGSGGDGAAAAAAAVTATAPSENPRDAAAVATKLAPGELAQQPSAREGTGEANHSGKTPSRPELSRDAPSLEERIEQLQRPDVASGEHKSTGSILDDIGTMFDDLADELDAMLE</sequence>
<proteinExistence type="predicted"/>
<feature type="compositionally biased region" description="Polar residues" evidence="9">
    <location>
        <begin position="1548"/>
        <end position="1558"/>
    </location>
</feature>
<dbReference type="PROSITE" id="PS50002">
    <property type="entry name" value="SH3"/>
    <property type="match status" value="1"/>
</dbReference>
<dbReference type="CDD" id="cd09497">
    <property type="entry name" value="SAM_caskin1_2_repeat1"/>
    <property type="match status" value="1"/>
</dbReference>
<dbReference type="InterPro" id="IPR035498">
    <property type="entry name" value="Caskin1/2_SAM_2"/>
</dbReference>
<feature type="compositionally biased region" description="Low complexity" evidence="9">
    <location>
        <begin position="430"/>
        <end position="452"/>
    </location>
</feature>
<dbReference type="RefSeq" id="XP_032816806.1">
    <property type="nucleotide sequence ID" value="XM_032960915.1"/>
</dbReference>
<feature type="region of interest" description="Disordered" evidence="9">
    <location>
        <begin position="392"/>
        <end position="463"/>
    </location>
</feature>
<keyword evidence="4" id="KW-0597">Phosphoprotein</keyword>
<feature type="repeat" description="ANK" evidence="7">
    <location>
        <begin position="220"/>
        <end position="252"/>
    </location>
</feature>
<dbReference type="Pfam" id="PF12796">
    <property type="entry name" value="Ank_2"/>
    <property type="match status" value="2"/>
</dbReference>
<dbReference type="Gene3D" id="1.25.40.20">
    <property type="entry name" value="Ankyrin repeat-containing domain"/>
    <property type="match status" value="2"/>
</dbReference>
<evidence type="ECO:0000256" key="7">
    <source>
        <dbReference type="PROSITE-ProRule" id="PRU00023"/>
    </source>
</evidence>
<comment type="subcellular location">
    <subcellularLocation>
        <location evidence="1">Cytoplasm</location>
    </subcellularLocation>
</comment>
<dbReference type="PANTHER" id="PTHR24174:SF11">
    <property type="entry name" value="CASKIN-1"/>
    <property type="match status" value="1"/>
</dbReference>
<feature type="compositionally biased region" description="Basic and acidic residues" evidence="9">
    <location>
        <begin position="1206"/>
        <end position="1220"/>
    </location>
</feature>
<dbReference type="PROSITE" id="PS50088">
    <property type="entry name" value="ANK_REPEAT"/>
    <property type="match status" value="5"/>
</dbReference>
<dbReference type="FunFam" id="1.25.40.20:FF:000225">
    <property type="entry name" value="caskin-1 isoform X1"/>
    <property type="match status" value="1"/>
</dbReference>
<feature type="repeat" description="ANK" evidence="7">
    <location>
        <begin position="188"/>
        <end position="220"/>
    </location>
</feature>
<dbReference type="InterPro" id="IPR035497">
    <property type="entry name" value="Caskin1/2_SAM_1"/>
</dbReference>
<dbReference type="InterPro" id="IPR001452">
    <property type="entry name" value="SH3_domain"/>
</dbReference>
<name>A0AAJ7TF51_PETMA</name>
<feature type="compositionally biased region" description="Low complexity" evidence="9">
    <location>
        <begin position="1447"/>
        <end position="1459"/>
    </location>
</feature>
<gene>
    <name evidence="13" type="primary">LOC116946079</name>
</gene>
<dbReference type="Pfam" id="PF07653">
    <property type="entry name" value="SH3_2"/>
    <property type="match status" value="1"/>
</dbReference>
<dbReference type="Gene3D" id="2.30.30.40">
    <property type="entry name" value="SH3 Domains"/>
    <property type="match status" value="1"/>
</dbReference>
<feature type="compositionally biased region" description="Basic and acidic residues" evidence="9">
    <location>
        <begin position="664"/>
        <end position="677"/>
    </location>
</feature>
<feature type="compositionally biased region" description="Basic and acidic residues" evidence="9">
    <location>
        <begin position="1751"/>
        <end position="1778"/>
    </location>
</feature>
<feature type="repeat" description="ANK" evidence="7">
    <location>
        <begin position="81"/>
        <end position="113"/>
    </location>
</feature>
<feature type="region of interest" description="Disordered" evidence="9">
    <location>
        <begin position="1474"/>
        <end position="1787"/>
    </location>
</feature>
<keyword evidence="12" id="KW-1185">Reference proteome</keyword>
<evidence type="ECO:0000259" key="10">
    <source>
        <dbReference type="PROSITE" id="PS50002"/>
    </source>
</evidence>
<evidence type="ECO:0000256" key="4">
    <source>
        <dbReference type="ARBA" id="ARBA00022553"/>
    </source>
</evidence>
<dbReference type="Pfam" id="PF16907">
    <property type="entry name" value="Caskin-Pro-rich"/>
    <property type="match status" value="1"/>
</dbReference>
<reference evidence="13" key="1">
    <citation type="submission" date="2025-08" db="UniProtKB">
        <authorList>
            <consortium name="RefSeq"/>
        </authorList>
    </citation>
    <scope>IDENTIFICATION</scope>
    <source>
        <tissue evidence="13">Sperm</tissue>
    </source>
</reference>
<evidence type="ECO:0000313" key="12">
    <source>
        <dbReference type="Proteomes" id="UP001318040"/>
    </source>
</evidence>
<feature type="domain" description="SH3" evidence="10">
    <location>
        <begin position="281"/>
        <end position="346"/>
    </location>
</feature>
<feature type="compositionally biased region" description="Low complexity" evidence="9">
    <location>
        <begin position="1421"/>
        <end position="1433"/>
    </location>
</feature>
<feature type="domain" description="SAM" evidence="11">
    <location>
        <begin position="527"/>
        <end position="590"/>
    </location>
</feature>
<dbReference type="GO" id="GO:0005737">
    <property type="term" value="C:cytoplasm"/>
    <property type="evidence" value="ECO:0007669"/>
    <property type="project" value="UniProtKB-SubCell"/>
</dbReference>
<dbReference type="InterPro" id="IPR001660">
    <property type="entry name" value="SAM"/>
</dbReference>
<feature type="region of interest" description="Disordered" evidence="9">
    <location>
        <begin position="489"/>
        <end position="510"/>
    </location>
</feature>
<feature type="region of interest" description="Disordered" evidence="9">
    <location>
        <begin position="664"/>
        <end position="832"/>
    </location>
</feature>
<dbReference type="SMART" id="SM00326">
    <property type="entry name" value="SH3"/>
    <property type="match status" value="1"/>
</dbReference>
<feature type="compositionally biased region" description="Low complexity" evidence="9">
    <location>
        <begin position="923"/>
        <end position="937"/>
    </location>
</feature>
<evidence type="ECO:0000259" key="11">
    <source>
        <dbReference type="PROSITE" id="PS50105"/>
    </source>
</evidence>
<evidence type="ECO:0000256" key="1">
    <source>
        <dbReference type="ARBA" id="ARBA00004496"/>
    </source>
</evidence>
<feature type="compositionally biased region" description="Polar residues" evidence="9">
    <location>
        <begin position="1260"/>
        <end position="1269"/>
    </location>
</feature>
<dbReference type="Pfam" id="PF00536">
    <property type="entry name" value="SAM_1"/>
    <property type="match status" value="2"/>
</dbReference>
<dbReference type="SMART" id="SM00248">
    <property type="entry name" value="ANK"/>
    <property type="match status" value="6"/>
</dbReference>
<feature type="compositionally biased region" description="Low complexity" evidence="9">
    <location>
        <begin position="1655"/>
        <end position="1679"/>
    </location>
</feature>
<evidence type="ECO:0000256" key="2">
    <source>
        <dbReference type="ARBA" id="ARBA00022443"/>
    </source>
</evidence>
<evidence type="ECO:0000256" key="6">
    <source>
        <dbReference type="ARBA" id="ARBA00023043"/>
    </source>
</evidence>
<organism evidence="12 13">
    <name type="scientific">Petromyzon marinus</name>
    <name type="common">Sea lamprey</name>
    <dbReference type="NCBI Taxonomy" id="7757"/>
    <lineage>
        <taxon>Eukaryota</taxon>
        <taxon>Metazoa</taxon>
        <taxon>Chordata</taxon>
        <taxon>Craniata</taxon>
        <taxon>Vertebrata</taxon>
        <taxon>Cyclostomata</taxon>
        <taxon>Hyperoartia</taxon>
        <taxon>Petromyzontiformes</taxon>
        <taxon>Petromyzontidae</taxon>
        <taxon>Petromyzon</taxon>
    </lineage>
</organism>
<protein>
    <submittedName>
        <fullName evidence="13">Caskin-1-like</fullName>
    </submittedName>
</protein>
<keyword evidence="3" id="KW-0963">Cytoplasm</keyword>
<feature type="compositionally biased region" description="Gly residues" evidence="9">
    <location>
        <begin position="938"/>
        <end position="958"/>
    </location>
</feature>
<dbReference type="SMART" id="SM00454">
    <property type="entry name" value="SAM"/>
    <property type="match status" value="2"/>
</dbReference>
<dbReference type="InterPro" id="IPR036028">
    <property type="entry name" value="SH3-like_dom_sf"/>
</dbReference>
<feature type="compositionally biased region" description="Polar residues" evidence="9">
    <location>
        <begin position="816"/>
        <end position="827"/>
    </location>
</feature>
<keyword evidence="2 8" id="KW-0728">SH3 domain</keyword>
<dbReference type="CDD" id="cd09498">
    <property type="entry name" value="SAM_caskin1_2_repeat2"/>
    <property type="match status" value="1"/>
</dbReference>
<feature type="compositionally biased region" description="Gly residues" evidence="9">
    <location>
        <begin position="752"/>
        <end position="763"/>
    </location>
</feature>
<feature type="compositionally biased region" description="Low complexity" evidence="9">
    <location>
        <begin position="1075"/>
        <end position="1090"/>
    </location>
</feature>
<evidence type="ECO:0000313" key="13">
    <source>
        <dbReference type="RefSeq" id="XP_032816806.1"/>
    </source>
</evidence>
<dbReference type="InterPro" id="IPR036770">
    <property type="entry name" value="Ankyrin_rpt-contain_sf"/>
</dbReference>
<evidence type="ECO:0000256" key="9">
    <source>
        <dbReference type="SAM" id="MobiDB-lite"/>
    </source>
</evidence>
<feature type="compositionally biased region" description="Low complexity" evidence="9">
    <location>
        <begin position="870"/>
        <end position="882"/>
    </location>
</feature>
<evidence type="ECO:0000256" key="3">
    <source>
        <dbReference type="ARBA" id="ARBA00022490"/>
    </source>
</evidence>
<dbReference type="InterPro" id="IPR032232">
    <property type="entry name" value="Caskin1-CID"/>
</dbReference>
<dbReference type="FunFam" id="1.25.40.20:FF:000042">
    <property type="entry name" value="caskin-2 isoform X2"/>
    <property type="match status" value="1"/>
</dbReference>
<dbReference type="KEGG" id="pmrn:116946079"/>
<dbReference type="InterPro" id="IPR032117">
    <property type="entry name" value="Caskin_C"/>
</dbReference>
<dbReference type="FunFam" id="1.10.150.50:FF:000028">
    <property type="entry name" value="caskin-2 isoform X2"/>
    <property type="match status" value="1"/>
</dbReference>
<dbReference type="FunFam" id="1.10.150.50:FF:000032">
    <property type="entry name" value="caskin-1 isoform X1"/>
    <property type="match status" value="1"/>
</dbReference>
<feature type="region of interest" description="Disordered" evidence="9">
    <location>
        <begin position="921"/>
        <end position="1040"/>
    </location>
</feature>
<evidence type="ECO:0000256" key="5">
    <source>
        <dbReference type="ARBA" id="ARBA00022737"/>
    </source>
</evidence>
<feature type="compositionally biased region" description="Low complexity" evidence="9">
    <location>
        <begin position="1559"/>
        <end position="1639"/>
    </location>
</feature>
<dbReference type="Gene3D" id="1.10.150.50">
    <property type="entry name" value="Transcription Factor, Ets-1"/>
    <property type="match status" value="2"/>
</dbReference>
<evidence type="ECO:0000256" key="8">
    <source>
        <dbReference type="PROSITE-ProRule" id="PRU00192"/>
    </source>
</evidence>
<feature type="region of interest" description="Disordered" evidence="9">
    <location>
        <begin position="1191"/>
        <end position="1459"/>
    </location>
</feature>
<dbReference type="Pfam" id="PF16600">
    <property type="entry name" value="Caskin1-CID"/>
    <property type="match status" value="1"/>
</dbReference>
<accession>A0AAJ7TF51</accession>
<dbReference type="InterPro" id="IPR013761">
    <property type="entry name" value="SAM/pointed_sf"/>
</dbReference>
<dbReference type="PANTHER" id="PTHR24174">
    <property type="entry name" value="ANKYRIN REPEAT AND STERILE ALPHA MOTIF DOMAIN-CONTAINING PROTEIN 1"/>
    <property type="match status" value="1"/>
</dbReference>
<keyword evidence="6 7" id="KW-0040">ANK repeat</keyword>
<feature type="compositionally biased region" description="Pro residues" evidence="9">
    <location>
        <begin position="855"/>
        <end position="869"/>
    </location>
</feature>